<evidence type="ECO:0000313" key="9">
    <source>
        <dbReference type="Proteomes" id="UP000812270"/>
    </source>
</evidence>
<keyword evidence="4 5" id="KW-0804">Transcription</keyword>
<accession>A0A9E2W3S3</accession>
<dbReference type="PROSITE" id="PS01063">
    <property type="entry name" value="SIGMA70_ECF"/>
    <property type="match status" value="1"/>
</dbReference>
<dbReference type="Pfam" id="PF04542">
    <property type="entry name" value="Sigma70_r2"/>
    <property type="match status" value="1"/>
</dbReference>
<dbReference type="PANTHER" id="PTHR43133">
    <property type="entry name" value="RNA POLYMERASE ECF-TYPE SIGMA FACTO"/>
    <property type="match status" value="1"/>
</dbReference>
<dbReference type="InterPro" id="IPR039425">
    <property type="entry name" value="RNA_pol_sigma-70-like"/>
</dbReference>
<feature type="domain" description="RNA polymerase sigma-70 region 2" evidence="6">
    <location>
        <begin position="36"/>
        <end position="100"/>
    </location>
</feature>
<proteinExistence type="inferred from homology"/>
<dbReference type="InterPro" id="IPR013249">
    <property type="entry name" value="RNA_pol_sigma70_r4_t2"/>
</dbReference>
<dbReference type="InterPro" id="IPR007627">
    <property type="entry name" value="RNA_pol_sigma70_r2"/>
</dbReference>
<dbReference type="NCBIfam" id="TIGR02937">
    <property type="entry name" value="sigma70-ECF"/>
    <property type="match status" value="1"/>
</dbReference>
<dbReference type="RefSeq" id="WP_217792592.1">
    <property type="nucleotide sequence ID" value="NZ_JAHSPG010000013.1"/>
</dbReference>
<evidence type="ECO:0000256" key="1">
    <source>
        <dbReference type="ARBA" id="ARBA00023015"/>
    </source>
</evidence>
<feature type="domain" description="RNA polymerase sigma factor 70 region 4 type 2" evidence="7">
    <location>
        <begin position="134"/>
        <end position="183"/>
    </location>
</feature>
<evidence type="ECO:0000256" key="3">
    <source>
        <dbReference type="ARBA" id="ARBA00023125"/>
    </source>
</evidence>
<evidence type="ECO:0000256" key="5">
    <source>
        <dbReference type="RuleBase" id="RU000716"/>
    </source>
</evidence>
<dbReference type="NCBIfam" id="TIGR02985">
    <property type="entry name" value="Sig70_bacteroi1"/>
    <property type="match status" value="1"/>
</dbReference>
<dbReference type="Proteomes" id="UP000812270">
    <property type="component" value="Unassembled WGS sequence"/>
</dbReference>
<sequence length="209" mass="24517">MKLTYFTRNAALHADLPEQDVLLLLKEGNKEAFIQIYNTYHHLLYGYAIKFLKNPQFAEDIIQEVFIKVWELRSNINPSLSFKSYLFTITRNSIFKLIKKIATDEKMRTEMAWHLGNKIVDPDLQLQWQQYSLILNAAIDRLPPQRKKVFKLCRLEGKKYEEVATELNLTRNTVKEHMVLAVRSIREYVGRHADMELMVALSIAVMVKS</sequence>
<evidence type="ECO:0000313" key="8">
    <source>
        <dbReference type="EMBL" id="MBV4358875.1"/>
    </source>
</evidence>
<dbReference type="GO" id="GO:0003677">
    <property type="term" value="F:DNA binding"/>
    <property type="evidence" value="ECO:0007669"/>
    <property type="project" value="UniProtKB-KW"/>
</dbReference>
<reference evidence="8" key="1">
    <citation type="submission" date="2021-06" db="EMBL/GenBank/DDBJ databases">
        <authorList>
            <person name="Huq M.A."/>
        </authorList>
    </citation>
    <scope>NUCLEOTIDE SEQUENCE</scope>
    <source>
        <strain evidence="8">MAH-26</strain>
    </source>
</reference>
<dbReference type="EMBL" id="JAHSPG010000013">
    <property type="protein sequence ID" value="MBV4358875.1"/>
    <property type="molecule type" value="Genomic_DNA"/>
</dbReference>
<evidence type="ECO:0000256" key="2">
    <source>
        <dbReference type="ARBA" id="ARBA00023082"/>
    </source>
</evidence>
<keyword evidence="1 5" id="KW-0805">Transcription regulation</keyword>
<comment type="caution">
    <text evidence="8">The sequence shown here is derived from an EMBL/GenBank/DDBJ whole genome shotgun (WGS) entry which is preliminary data.</text>
</comment>
<organism evidence="8 9">
    <name type="scientific">Pinibacter aurantiacus</name>
    <dbReference type="NCBI Taxonomy" id="2851599"/>
    <lineage>
        <taxon>Bacteria</taxon>
        <taxon>Pseudomonadati</taxon>
        <taxon>Bacteroidota</taxon>
        <taxon>Chitinophagia</taxon>
        <taxon>Chitinophagales</taxon>
        <taxon>Chitinophagaceae</taxon>
        <taxon>Pinibacter</taxon>
    </lineage>
</organism>
<evidence type="ECO:0000256" key="4">
    <source>
        <dbReference type="ARBA" id="ARBA00023163"/>
    </source>
</evidence>
<keyword evidence="2 5" id="KW-0731">Sigma factor</keyword>
<dbReference type="InterPro" id="IPR000838">
    <property type="entry name" value="RNA_pol_sigma70_ECF_CS"/>
</dbReference>
<evidence type="ECO:0000259" key="6">
    <source>
        <dbReference type="Pfam" id="PF04542"/>
    </source>
</evidence>
<dbReference type="PANTHER" id="PTHR43133:SF46">
    <property type="entry name" value="RNA POLYMERASE SIGMA-70 FACTOR ECF SUBFAMILY"/>
    <property type="match status" value="1"/>
</dbReference>
<gene>
    <name evidence="8" type="ORF">KTO63_17040</name>
</gene>
<keyword evidence="3 5" id="KW-0238">DNA-binding</keyword>
<keyword evidence="9" id="KW-1185">Reference proteome</keyword>
<dbReference type="GO" id="GO:0016987">
    <property type="term" value="F:sigma factor activity"/>
    <property type="evidence" value="ECO:0007669"/>
    <property type="project" value="UniProtKB-KW"/>
</dbReference>
<protein>
    <recommendedName>
        <fullName evidence="5">RNA polymerase sigma factor</fullName>
    </recommendedName>
</protein>
<dbReference type="Pfam" id="PF08281">
    <property type="entry name" value="Sigma70_r4_2"/>
    <property type="match status" value="1"/>
</dbReference>
<dbReference type="InterPro" id="IPR014327">
    <property type="entry name" value="RNA_pol_sigma70_bacteroid"/>
</dbReference>
<evidence type="ECO:0000259" key="7">
    <source>
        <dbReference type="Pfam" id="PF08281"/>
    </source>
</evidence>
<dbReference type="InterPro" id="IPR014284">
    <property type="entry name" value="RNA_pol_sigma-70_dom"/>
</dbReference>
<dbReference type="AlphaFoldDB" id="A0A9E2W3S3"/>
<name>A0A9E2W3S3_9BACT</name>
<dbReference type="GO" id="GO:0006352">
    <property type="term" value="P:DNA-templated transcription initiation"/>
    <property type="evidence" value="ECO:0007669"/>
    <property type="project" value="InterPro"/>
</dbReference>
<comment type="similarity">
    <text evidence="5">Belongs to the sigma-70 factor family. ECF subfamily.</text>
</comment>